<organism evidence="4 5">
    <name type="scientific">Marinicella litoralis</name>
    <dbReference type="NCBI Taxonomy" id="644220"/>
    <lineage>
        <taxon>Bacteria</taxon>
        <taxon>Pseudomonadati</taxon>
        <taxon>Pseudomonadota</taxon>
        <taxon>Gammaproteobacteria</taxon>
        <taxon>Lysobacterales</taxon>
        <taxon>Marinicellaceae</taxon>
        <taxon>Marinicella</taxon>
    </lineage>
</organism>
<sequence length="301" mass="33095">MTIPLIYSPFYSYPFPANHRFPMDKFKALHQCLTESGILAGHNVFRPGRVKSEVLELAHAKDYIQRFSNNQLSTKELRKMGLPWSEALVKRSMISPNGTLLTGAIALNQGIACHMAGGTHHAYHDFGRGYCIFNDLAVAAKALIAQGKVRRILIFDCDVHQGDGTASILRNDDNIFTCSIHCAKNFPHHKEKSDLDIGVAKGMTDEAYLEVVYNTLLQAVDTSKPDLVFYDAGVDVYAGDGLGYLDISLAGIAEREYLVLKTLKQLNIPTATVIGGGYDKDQSALAKRHALVFQAAASLHK</sequence>
<evidence type="ECO:0000256" key="2">
    <source>
        <dbReference type="ARBA" id="ARBA00022801"/>
    </source>
</evidence>
<comment type="caution">
    <text evidence="4">The sequence shown here is derived from an EMBL/GenBank/DDBJ whole genome shotgun (WGS) entry which is preliminary data.</text>
</comment>
<dbReference type="GO" id="GO:0016787">
    <property type="term" value="F:hydrolase activity"/>
    <property type="evidence" value="ECO:0007669"/>
    <property type="project" value="UniProtKB-KW"/>
</dbReference>
<dbReference type="PRINTS" id="PR01270">
    <property type="entry name" value="HDASUPER"/>
</dbReference>
<dbReference type="InterPro" id="IPR023696">
    <property type="entry name" value="Ureohydrolase_dom_sf"/>
</dbReference>
<dbReference type="SUPFAM" id="SSF52768">
    <property type="entry name" value="Arginase/deacetylase"/>
    <property type="match status" value="1"/>
</dbReference>
<keyword evidence="2" id="KW-0378">Hydrolase</keyword>
<dbReference type="InterPro" id="IPR023801">
    <property type="entry name" value="His_deacetylse_dom"/>
</dbReference>
<protein>
    <submittedName>
        <fullName evidence="4">Acetoin utilization deacetylase AcuC-like enzyme</fullName>
    </submittedName>
</protein>
<dbReference type="PANTHER" id="PTHR10625:SF19">
    <property type="entry name" value="HISTONE DEACETYLASE 12"/>
    <property type="match status" value="1"/>
</dbReference>
<dbReference type="InterPro" id="IPR044150">
    <property type="entry name" value="HDAC_classIV"/>
</dbReference>
<dbReference type="InterPro" id="IPR000286">
    <property type="entry name" value="HDACs"/>
</dbReference>
<proteinExistence type="inferred from homology"/>
<reference evidence="4 5" key="1">
    <citation type="submission" date="2019-03" db="EMBL/GenBank/DDBJ databases">
        <title>Genomic Encyclopedia of Type Strains, Phase IV (KMG-IV): sequencing the most valuable type-strain genomes for metagenomic binning, comparative biology and taxonomic classification.</title>
        <authorList>
            <person name="Goeker M."/>
        </authorList>
    </citation>
    <scope>NUCLEOTIDE SEQUENCE [LARGE SCALE GENOMIC DNA]</scope>
    <source>
        <strain evidence="4 5">DSM 25488</strain>
    </source>
</reference>
<evidence type="ECO:0000259" key="3">
    <source>
        <dbReference type="Pfam" id="PF00850"/>
    </source>
</evidence>
<gene>
    <name evidence="4" type="ORF">C8D91_0895</name>
</gene>
<name>A0A4R6XW94_9GAMM</name>
<dbReference type="Proteomes" id="UP000295724">
    <property type="component" value="Unassembled WGS sequence"/>
</dbReference>
<dbReference type="Gene3D" id="3.40.800.20">
    <property type="entry name" value="Histone deacetylase domain"/>
    <property type="match status" value="1"/>
</dbReference>
<comment type="similarity">
    <text evidence="1">Belongs to the histone deacetylase family.</text>
</comment>
<keyword evidence="5" id="KW-1185">Reference proteome</keyword>
<dbReference type="CDD" id="cd09993">
    <property type="entry name" value="HDAC_classIV"/>
    <property type="match status" value="1"/>
</dbReference>
<dbReference type="Pfam" id="PF00850">
    <property type="entry name" value="Hist_deacetyl"/>
    <property type="match status" value="1"/>
</dbReference>
<dbReference type="GO" id="GO:0040029">
    <property type="term" value="P:epigenetic regulation of gene expression"/>
    <property type="evidence" value="ECO:0007669"/>
    <property type="project" value="TreeGrafter"/>
</dbReference>
<dbReference type="GO" id="GO:0004407">
    <property type="term" value="F:histone deacetylase activity"/>
    <property type="evidence" value="ECO:0007669"/>
    <property type="project" value="InterPro"/>
</dbReference>
<evidence type="ECO:0000256" key="1">
    <source>
        <dbReference type="ARBA" id="ARBA00005947"/>
    </source>
</evidence>
<dbReference type="InterPro" id="IPR037138">
    <property type="entry name" value="His_deacetylse_dom_sf"/>
</dbReference>
<evidence type="ECO:0000313" key="4">
    <source>
        <dbReference type="EMBL" id="TDR22407.1"/>
    </source>
</evidence>
<dbReference type="RefSeq" id="WP_246026998.1">
    <property type="nucleotide sequence ID" value="NZ_NIHB01000002.1"/>
</dbReference>
<feature type="domain" description="Histone deacetylase" evidence="3">
    <location>
        <begin position="19"/>
        <end position="286"/>
    </location>
</feature>
<accession>A0A4R6XW94</accession>
<dbReference type="PANTHER" id="PTHR10625">
    <property type="entry name" value="HISTONE DEACETYLASE HDAC1-RELATED"/>
    <property type="match status" value="1"/>
</dbReference>
<evidence type="ECO:0000313" key="5">
    <source>
        <dbReference type="Proteomes" id="UP000295724"/>
    </source>
</evidence>
<dbReference type="AlphaFoldDB" id="A0A4R6XW94"/>
<dbReference type="EMBL" id="SNZB01000002">
    <property type="protein sequence ID" value="TDR22407.1"/>
    <property type="molecule type" value="Genomic_DNA"/>
</dbReference>